<evidence type="ECO:0000259" key="3">
    <source>
        <dbReference type="Pfam" id="PF16861"/>
    </source>
</evidence>
<dbReference type="Gene3D" id="3.90.870.20">
    <property type="entry name" value="Carbamoyltransferase, C-terminal domain"/>
    <property type="match status" value="1"/>
</dbReference>
<dbReference type="EMBL" id="JAFREP010000003">
    <property type="protein sequence ID" value="MBO1317801.1"/>
    <property type="molecule type" value="Genomic_DNA"/>
</dbReference>
<dbReference type="PANTHER" id="PTHR34847:SF1">
    <property type="entry name" value="NODULATION PROTEIN U"/>
    <property type="match status" value="1"/>
</dbReference>
<dbReference type="InterPro" id="IPR031730">
    <property type="entry name" value="Carbam_trans_C"/>
</dbReference>
<dbReference type="GO" id="GO:0003824">
    <property type="term" value="F:catalytic activity"/>
    <property type="evidence" value="ECO:0007669"/>
    <property type="project" value="InterPro"/>
</dbReference>
<dbReference type="AlphaFoldDB" id="A0A8J7QBD6"/>
<evidence type="ECO:0000313" key="5">
    <source>
        <dbReference type="Proteomes" id="UP000664417"/>
    </source>
</evidence>
<dbReference type="InterPro" id="IPR051338">
    <property type="entry name" value="NodU/CmcH_Carbamoyltrnsfr"/>
</dbReference>
<evidence type="ECO:0000313" key="4">
    <source>
        <dbReference type="EMBL" id="MBO1317801.1"/>
    </source>
</evidence>
<reference evidence="4" key="1">
    <citation type="submission" date="2021-03" db="EMBL/GenBank/DDBJ databases">
        <authorList>
            <person name="Wang G."/>
        </authorList>
    </citation>
    <scope>NUCLEOTIDE SEQUENCE</scope>
    <source>
        <strain evidence="4">KCTC 12899</strain>
    </source>
</reference>
<dbReference type="Pfam" id="PF02543">
    <property type="entry name" value="Carbam_trans_N"/>
    <property type="match status" value="1"/>
</dbReference>
<accession>A0A8J7QBD6</accession>
<name>A0A8J7QBD6_9BACT</name>
<dbReference type="CDD" id="cd24033">
    <property type="entry name" value="ASKHA_NBD_NodU_CmcH-like_N"/>
    <property type="match status" value="1"/>
</dbReference>
<protein>
    <recommendedName>
        <fullName evidence="6">Carbamoyltransferase</fullName>
    </recommendedName>
</protein>
<dbReference type="PANTHER" id="PTHR34847">
    <property type="entry name" value="NODULATION PROTEIN U"/>
    <property type="match status" value="1"/>
</dbReference>
<feature type="domain" description="Carbamoyltransferase C-terminal" evidence="3">
    <location>
        <begin position="409"/>
        <end position="578"/>
    </location>
</feature>
<evidence type="ECO:0008006" key="6">
    <source>
        <dbReference type="Google" id="ProtNLM"/>
    </source>
</evidence>
<evidence type="ECO:0000259" key="2">
    <source>
        <dbReference type="Pfam" id="PF02543"/>
    </source>
</evidence>
<sequence length="599" mass="66891">MKTYYVGLATTFHDPALAIIDEKGEIIFAEATERHYQDKRAMGCLPDSMEWANQLIKQVTDPSAKFVIAGSWNHQMHRFLKLLNFLGITSARKIFRYDQRFATACATKHEGLYVCLMQLNSMNGAGAGWSMALAKHHNNRNIEFRNYPHHWTHAMGACRMSGFEETACMVVDSNGQRGSISYFGYKNGSLNEIKEIKGAASLGALYTAFTGYCGFQPDKGEEWKVMGLAPYGKPIEAILEVLRELVIIDGINIKYRSKKHYQKLVAHLEAAKRSGDQPIIEAADLAATGQAFYEEAMSRLINNFHGMTGGERLVLSGGCGLNSSYNGKIIEQTPFEEVFIPCAPGDDGNAVGAAYLAYHADFPTNIPLPKRQSPYLGSRLSPRGLHNMRTFGRLPKIRQLPDTLYEETAKLLAEGKLVGWARGRAEFGPRALGNRSILADPRAADMKDKINAKVKFREEYRPFAPSILHEFGPEYFENYQETPYMERTLRFKEEVRDRVPAVVHVNGTGRLQSVSASLNEPYYKLIKAFYAITGVPILLNTSFNVMGKPIIHSVEDALSVFFTSGLDALVLEDMLIEKPDAEEIDNRTRASDRTATPVG</sequence>
<organism evidence="4 5">
    <name type="scientific">Acanthopleuribacter pedis</name>
    <dbReference type="NCBI Taxonomy" id="442870"/>
    <lineage>
        <taxon>Bacteria</taxon>
        <taxon>Pseudomonadati</taxon>
        <taxon>Acidobacteriota</taxon>
        <taxon>Holophagae</taxon>
        <taxon>Acanthopleuribacterales</taxon>
        <taxon>Acanthopleuribacteraceae</taxon>
        <taxon>Acanthopleuribacter</taxon>
    </lineage>
</organism>
<dbReference type="InterPro" id="IPR038152">
    <property type="entry name" value="Carbam_trans_C_sf"/>
</dbReference>
<dbReference type="Proteomes" id="UP000664417">
    <property type="component" value="Unassembled WGS sequence"/>
</dbReference>
<gene>
    <name evidence="4" type="ORF">J3U88_04955</name>
</gene>
<dbReference type="InterPro" id="IPR043129">
    <property type="entry name" value="ATPase_NBD"/>
</dbReference>
<feature type="domain" description="Carbamoyltransferase" evidence="2">
    <location>
        <begin position="6"/>
        <end position="354"/>
    </location>
</feature>
<dbReference type="Gene3D" id="3.30.420.40">
    <property type="match status" value="2"/>
</dbReference>
<evidence type="ECO:0000256" key="1">
    <source>
        <dbReference type="ARBA" id="ARBA00006129"/>
    </source>
</evidence>
<dbReference type="RefSeq" id="WP_207857252.1">
    <property type="nucleotide sequence ID" value="NZ_JAFREP010000003.1"/>
</dbReference>
<keyword evidence="5" id="KW-1185">Reference proteome</keyword>
<dbReference type="SUPFAM" id="SSF53067">
    <property type="entry name" value="Actin-like ATPase domain"/>
    <property type="match status" value="1"/>
</dbReference>
<dbReference type="InterPro" id="IPR003696">
    <property type="entry name" value="Carbtransf_dom"/>
</dbReference>
<comment type="similarity">
    <text evidence="1">Belongs to the NodU/CmcH family.</text>
</comment>
<comment type="caution">
    <text evidence="4">The sequence shown here is derived from an EMBL/GenBank/DDBJ whole genome shotgun (WGS) entry which is preliminary data.</text>
</comment>
<proteinExistence type="inferred from homology"/>
<dbReference type="Pfam" id="PF16861">
    <property type="entry name" value="Carbam_trans_C"/>
    <property type="match status" value="1"/>
</dbReference>